<keyword evidence="4" id="KW-0496">Mitochondrion</keyword>
<feature type="transmembrane region" description="Helical" evidence="1">
    <location>
        <begin position="263"/>
        <end position="286"/>
    </location>
</feature>
<feature type="transmembrane region" description="Helical" evidence="1">
    <location>
        <begin position="223"/>
        <end position="243"/>
    </location>
</feature>
<feature type="transmembrane region" description="Helical" evidence="1">
    <location>
        <begin position="87"/>
        <end position="112"/>
    </location>
</feature>
<protein>
    <recommendedName>
        <fullName evidence="2">MHYT domain-containing protein</fullName>
    </recommendedName>
</protein>
<proteinExistence type="predicted"/>
<feature type="transmembrane region" description="Helical" evidence="1">
    <location>
        <begin position="12"/>
        <end position="37"/>
    </location>
</feature>
<dbReference type="Proteomes" id="UP000039324">
    <property type="component" value="Unassembled WGS sequence"/>
</dbReference>
<feature type="transmembrane region" description="Helical" evidence="1">
    <location>
        <begin position="49"/>
        <end position="75"/>
    </location>
</feature>
<dbReference type="EMBL" id="CDSF01000013">
    <property type="protein sequence ID" value="CEO95186.1"/>
    <property type="molecule type" value="Genomic_DNA"/>
</dbReference>
<evidence type="ECO:0000256" key="1">
    <source>
        <dbReference type="SAM" id="Phobius"/>
    </source>
</evidence>
<evidence type="ECO:0000313" key="3">
    <source>
        <dbReference type="EMBL" id="CEO95186.1"/>
    </source>
</evidence>
<dbReference type="Pfam" id="PF03707">
    <property type="entry name" value="MHYT"/>
    <property type="match status" value="2"/>
</dbReference>
<dbReference type="PROSITE" id="PS50924">
    <property type="entry name" value="MHYT"/>
    <property type="match status" value="1"/>
</dbReference>
<feature type="domain" description="MHYT" evidence="2">
    <location>
        <begin position="12"/>
        <end position="251"/>
    </location>
</feature>
<reference evidence="4 6" key="2">
    <citation type="submission" date="2018-03" db="EMBL/GenBank/DDBJ databases">
        <authorList>
            <person name="Fogelqvist J."/>
        </authorList>
    </citation>
    <scope>NUCLEOTIDE SEQUENCE [LARGE SCALE GENOMIC DNA]</scope>
</reference>
<gene>
    <name evidence="3" type="ORF">PBRA_003952</name>
    <name evidence="4" type="ORF">PLBR_LOCUS3580</name>
</gene>
<sequence length="337" mass="36163">MSADGDVITPTWSWGMVALSFLVSVIGSTTAISLNDLRRQSLEQGRSRALLAGVSFCIGGIAIFTMHFVGMGGIILASPVTGQALPITYDVALTLLSMLCGMASVWLGLYIVSKDPYWAEVVREKRVALMIEHTKQLSLEEASNVWKVRATVLFNSPWRILAGGTCIAVGVCSMHYCGMAAMRFDATMTVRPGIVVLSFIIALIAACTGSWLIFRVLTFNPQLALRTLCSFVIAIAVCGMHYTGMYGVEYRYSPNLESSGAQFGATFPQSVSVIAFVVCFSVDAWIRDQLLAQIRSLSPPTKTALASGATSPGAVKLEARPMYAAPSSNVAAHIPEI</sequence>
<dbReference type="OMA" id="WRIQESK"/>
<accession>A0A0G4IIX2</accession>
<dbReference type="PANTHER" id="PTHR35152">
    <property type="entry name" value="DOMAIN SIGNALLING PROTEIN, PUTATIVE (AFU_ORTHOLOGUE AFUA_5G11310)-RELATED"/>
    <property type="match status" value="1"/>
</dbReference>
<geneLocation type="mitochondrion" evidence="4"/>
<keyword evidence="5" id="KW-1185">Reference proteome</keyword>
<name>A0A0G4IIX2_PLABS</name>
<evidence type="ECO:0000313" key="4">
    <source>
        <dbReference type="EMBL" id="SPQ96365.1"/>
    </source>
</evidence>
<keyword evidence="1" id="KW-1133">Transmembrane helix</keyword>
<evidence type="ECO:0000313" key="6">
    <source>
        <dbReference type="Proteomes" id="UP000290189"/>
    </source>
</evidence>
<feature type="transmembrane region" description="Helical" evidence="1">
    <location>
        <begin position="160"/>
        <end position="182"/>
    </location>
</feature>
<dbReference type="AlphaFoldDB" id="A0A0G4IIX2"/>
<keyword evidence="1" id="KW-0812">Transmembrane</keyword>
<dbReference type="STRING" id="37360.A0A0G4IIX2"/>
<dbReference type="PANTHER" id="PTHR35152:SF1">
    <property type="entry name" value="DOMAIN SIGNALLING PROTEIN, PUTATIVE (AFU_ORTHOLOGUE AFUA_5G11310)-RELATED"/>
    <property type="match status" value="1"/>
</dbReference>
<organism evidence="3 5">
    <name type="scientific">Plasmodiophora brassicae</name>
    <name type="common">Clubroot disease agent</name>
    <dbReference type="NCBI Taxonomy" id="37360"/>
    <lineage>
        <taxon>Eukaryota</taxon>
        <taxon>Sar</taxon>
        <taxon>Rhizaria</taxon>
        <taxon>Endomyxa</taxon>
        <taxon>Phytomyxea</taxon>
        <taxon>Plasmodiophorida</taxon>
        <taxon>Plasmodiophoridae</taxon>
        <taxon>Plasmodiophora</taxon>
    </lineage>
</organism>
<evidence type="ECO:0000313" key="5">
    <source>
        <dbReference type="Proteomes" id="UP000039324"/>
    </source>
</evidence>
<dbReference type="InterPro" id="IPR005330">
    <property type="entry name" value="MHYT_dom"/>
</dbReference>
<reference evidence="3 5" key="1">
    <citation type="submission" date="2015-02" db="EMBL/GenBank/DDBJ databases">
        <authorList>
            <person name="Chooi Y.-H."/>
        </authorList>
    </citation>
    <scope>NUCLEOTIDE SEQUENCE [LARGE SCALE GENOMIC DNA]</scope>
    <source>
        <strain evidence="3">E3</strain>
    </source>
</reference>
<feature type="transmembrane region" description="Helical" evidence="1">
    <location>
        <begin position="194"/>
        <end position="214"/>
    </location>
</feature>
<dbReference type="OrthoDB" id="163408at2759"/>
<dbReference type="Proteomes" id="UP000290189">
    <property type="component" value="Unassembled WGS sequence"/>
</dbReference>
<evidence type="ECO:0000259" key="2">
    <source>
        <dbReference type="PROSITE" id="PS50924"/>
    </source>
</evidence>
<dbReference type="EMBL" id="OVEO01000005">
    <property type="protein sequence ID" value="SPQ96365.1"/>
    <property type="molecule type" value="Genomic_DNA"/>
</dbReference>
<keyword evidence="1" id="KW-0472">Membrane</keyword>